<gene>
    <name evidence="2" type="ORF">SAMN04487935_3465</name>
</gene>
<dbReference type="InterPro" id="IPR003779">
    <property type="entry name" value="CMD-like"/>
</dbReference>
<dbReference type="Pfam" id="PF02627">
    <property type="entry name" value="CMD"/>
    <property type="match status" value="1"/>
</dbReference>
<organism evidence="2 3">
    <name type="scientific">Flavobacterium noncentrifugens</name>
    <dbReference type="NCBI Taxonomy" id="1128970"/>
    <lineage>
        <taxon>Bacteria</taxon>
        <taxon>Pseudomonadati</taxon>
        <taxon>Bacteroidota</taxon>
        <taxon>Flavobacteriia</taxon>
        <taxon>Flavobacteriales</taxon>
        <taxon>Flavobacteriaceae</taxon>
        <taxon>Flavobacterium</taxon>
    </lineage>
</organism>
<keyword evidence="3" id="KW-1185">Reference proteome</keyword>
<protein>
    <submittedName>
        <fullName evidence="2">Alkylhydroperoxidase AhpD family core domain-containing protein</fullName>
    </submittedName>
</protein>
<feature type="domain" description="Carboxymuconolactone decarboxylase-like" evidence="1">
    <location>
        <begin position="12"/>
        <end position="94"/>
    </location>
</feature>
<name>A0A1G9CCE8_9FLAO</name>
<dbReference type="Proteomes" id="UP000199580">
    <property type="component" value="Unassembled WGS sequence"/>
</dbReference>
<dbReference type="InterPro" id="IPR029032">
    <property type="entry name" value="AhpD-like"/>
</dbReference>
<dbReference type="GO" id="GO:0051920">
    <property type="term" value="F:peroxiredoxin activity"/>
    <property type="evidence" value="ECO:0007669"/>
    <property type="project" value="InterPro"/>
</dbReference>
<accession>A0A1G9CCE8</accession>
<dbReference type="AlphaFoldDB" id="A0A1G9CCE8"/>
<dbReference type="EMBL" id="FNEZ01000007">
    <property type="protein sequence ID" value="SDK49105.1"/>
    <property type="molecule type" value="Genomic_DNA"/>
</dbReference>
<keyword evidence="2" id="KW-0560">Oxidoreductase</keyword>
<keyword evidence="2" id="KW-0575">Peroxidase</keyword>
<dbReference type="PANTHER" id="PTHR34846:SF10">
    <property type="entry name" value="CYTOPLASMIC PROTEIN"/>
    <property type="match status" value="1"/>
</dbReference>
<sequence length="144" mass="16319">MQTRINFSKVAPEAYTALMNLEKYIGTTGLDPIHKELIKIRASQINGCAFCINMHTADARKIGMTERHIYLISAWRETDFYSEQEKAILALTEEVTLISNHVSNETYASAANLFDEKYLAEIIMAIITINTWNRFAITTGLRVA</sequence>
<evidence type="ECO:0000259" key="1">
    <source>
        <dbReference type="Pfam" id="PF02627"/>
    </source>
</evidence>
<reference evidence="2 3" key="1">
    <citation type="submission" date="2016-10" db="EMBL/GenBank/DDBJ databases">
        <authorList>
            <person name="de Groot N.N."/>
        </authorList>
    </citation>
    <scope>NUCLEOTIDE SEQUENCE [LARGE SCALE GENOMIC DNA]</scope>
    <source>
        <strain evidence="2 3">CGMCC 1.10076</strain>
    </source>
</reference>
<dbReference type="RefSeq" id="WP_091398498.1">
    <property type="nucleotide sequence ID" value="NZ_BKAI01000010.1"/>
</dbReference>
<evidence type="ECO:0000313" key="2">
    <source>
        <dbReference type="EMBL" id="SDK49105.1"/>
    </source>
</evidence>
<dbReference type="OrthoDB" id="9801997at2"/>
<dbReference type="NCBIfam" id="TIGR00778">
    <property type="entry name" value="ahpD_dom"/>
    <property type="match status" value="1"/>
</dbReference>
<dbReference type="InterPro" id="IPR004675">
    <property type="entry name" value="AhpD_core"/>
</dbReference>
<evidence type="ECO:0000313" key="3">
    <source>
        <dbReference type="Proteomes" id="UP000199580"/>
    </source>
</evidence>
<dbReference type="SUPFAM" id="SSF69118">
    <property type="entry name" value="AhpD-like"/>
    <property type="match status" value="1"/>
</dbReference>
<dbReference type="Gene3D" id="1.20.1290.10">
    <property type="entry name" value="AhpD-like"/>
    <property type="match status" value="1"/>
</dbReference>
<proteinExistence type="predicted"/>
<dbReference type="PANTHER" id="PTHR34846">
    <property type="entry name" value="4-CARBOXYMUCONOLACTONE DECARBOXYLASE FAMILY PROTEIN (AFU_ORTHOLOGUE AFUA_6G11590)"/>
    <property type="match status" value="1"/>
</dbReference>
<dbReference type="STRING" id="1128970.SAMN04487935_3465"/>